<evidence type="ECO:0000313" key="1">
    <source>
        <dbReference type="EMBL" id="MCQ5060765.1"/>
    </source>
</evidence>
<comment type="caution">
    <text evidence="1">The sequence shown here is derived from an EMBL/GenBank/DDBJ whole genome shotgun (WGS) entry which is preliminary data.</text>
</comment>
<dbReference type="AlphaFoldDB" id="A0AAP2XSD4"/>
<protein>
    <submittedName>
        <fullName evidence="1">Uncharacterized protein</fullName>
    </submittedName>
</protein>
<organism evidence="1 2">
    <name type="scientific">Faecalibacillus intestinalis</name>
    <dbReference type="NCBI Taxonomy" id="1982626"/>
    <lineage>
        <taxon>Bacteria</taxon>
        <taxon>Bacillati</taxon>
        <taxon>Bacillota</taxon>
        <taxon>Erysipelotrichia</taxon>
        <taxon>Erysipelotrichales</taxon>
        <taxon>Coprobacillaceae</taxon>
        <taxon>Faecalibacillus</taxon>
    </lineage>
</organism>
<name>A0AAP2XSD4_9FIRM</name>
<accession>A0AAP2XSD4</accession>
<dbReference type="EMBL" id="JANGBO010000001">
    <property type="protein sequence ID" value="MCQ5060765.1"/>
    <property type="molecule type" value="Genomic_DNA"/>
</dbReference>
<proteinExistence type="predicted"/>
<dbReference type="RefSeq" id="WP_227351702.1">
    <property type="nucleotide sequence ID" value="NZ_JAJDKX010000001.1"/>
</dbReference>
<gene>
    <name evidence="1" type="ORF">NE542_02790</name>
</gene>
<evidence type="ECO:0000313" key="2">
    <source>
        <dbReference type="Proteomes" id="UP001204814"/>
    </source>
</evidence>
<reference evidence="1" key="1">
    <citation type="submission" date="2022-06" db="EMBL/GenBank/DDBJ databases">
        <title>Isolation of gut microbiota from human fecal samples.</title>
        <authorList>
            <person name="Pamer E.G."/>
            <person name="Barat B."/>
            <person name="Waligurski E."/>
            <person name="Medina S."/>
            <person name="Paddock L."/>
            <person name="Mostad J."/>
        </authorList>
    </citation>
    <scope>NUCLEOTIDE SEQUENCE</scope>
    <source>
        <strain evidence="1">DFI.6.24</strain>
    </source>
</reference>
<dbReference type="Proteomes" id="UP001204814">
    <property type="component" value="Unassembled WGS sequence"/>
</dbReference>
<sequence length="52" mass="5970">MNYVICAVLAIIFSMVSSLVTCGILMELYSRKIHECMMSATDRIKNLERDKK</sequence>